<accession>A0ABX8CNZ0</accession>
<feature type="signal peptide" evidence="1">
    <location>
        <begin position="1"/>
        <end position="30"/>
    </location>
</feature>
<keyword evidence="3" id="KW-1185">Reference proteome</keyword>
<dbReference type="RefSeq" id="WP_213557734.1">
    <property type="nucleotide sequence ID" value="NZ_JBHZDI010000252.1"/>
</dbReference>
<dbReference type="Proteomes" id="UP000683310">
    <property type="component" value="Chromosome"/>
</dbReference>
<dbReference type="Gene3D" id="2.60.40.1650">
    <property type="entry name" value="Porin MspA (Ig-like beta-sandwich domain)"/>
    <property type="match status" value="2"/>
</dbReference>
<proteinExistence type="predicted"/>
<organism evidence="2 3">
    <name type="scientific">Nocardia tengchongensis</name>
    <dbReference type="NCBI Taxonomy" id="2055889"/>
    <lineage>
        <taxon>Bacteria</taxon>
        <taxon>Bacillati</taxon>
        <taxon>Actinomycetota</taxon>
        <taxon>Actinomycetes</taxon>
        <taxon>Mycobacteriales</taxon>
        <taxon>Nocardiaceae</taxon>
        <taxon>Nocardia</taxon>
    </lineage>
</organism>
<dbReference type="Pfam" id="PF09203">
    <property type="entry name" value="MspA"/>
    <property type="match status" value="1"/>
</dbReference>
<dbReference type="EMBL" id="CP074371">
    <property type="protein sequence ID" value="QVI21632.1"/>
    <property type="molecule type" value="Genomic_DNA"/>
</dbReference>
<evidence type="ECO:0000256" key="1">
    <source>
        <dbReference type="SAM" id="SignalP"/>
    </source>
</evidence>
<evidence type="ECO:0000313" key="3">
    <source>
        <dbReference type="Proteomes" id="UP000683310"/>
    </source>
</evidence>
<protein>
    <submittedName>
        <fullName evidence="2">MspA family porin</fullName>
    </submittedName>
</protein>
<evidence type="ECO:0000313" key="2">
    <source>
        <dbReference type="EMBL" id="QVI21632.1"/>
    </source>
</evidence>
<reference evidence="2 3" key="1">
    <citation type="submission" date="2021-04" db="EMBL/GenBank/DDBJ databases">
        <title>Nocardia tengchongensis.</title>
        <authorList>
            <person name="Zhuang k."/>
            <person name="Ran Y."/>
            <person name="Li W."/>
        </authorList>
    </citation>
    <scope>NUCLEOTIDE SEQUENCE [LARGE SCALE GENOMIC DNA]</scope>
    <source>
        <strain evidence="2 3">CFH S0057</strain>
    </source>
</reference>
<name>A0ABX8CNZ0_9NOCA</name>
<gene>
    <name evidence="2" type="ORF">KHQ06_00020</name>
</gene>
<feature type="chain" id="PRO_5047270703" evidence="1">
    <location>
        <begin position="31"/>
        <end position="233"/>
    </location>
</feature>
<dbReference type="InterPro" id="IPR015286">
    <property type="entry name" value="Porin_fam_mycobact-type"/>
</dbReference>
<keyword evidence="1" id="KW-0732">Signal</keyword>
<sequence>MYGKGIRARSGRVLGVAVAAAAGLSGFGPAAPVQADTFIPLPGGSITRQLADGTNLTVRITGESAKISGSMGSTPVHRNVWTTAVASIDLDGTSASTATIKISPGYVVGCQVDISGLNANSTGGGGYNADLTGASLGTLGANEQMGSGITLGPGQAVARLMLDLERPDDYGQESHKRYNKVPVPHASVSWTDETFSVDGCGGYAQARTFVAAEVDSTTFIGNLVLYGEPFTIG</sequence>